<evidence type="ECO:0000313" key="5">
    <source>
        <dbReference type="Proteomes" id="UP000035929"/>
    </source>
</evidence>
<dbReference type="Pfam" id="PF21934">
    <property type="entry name" value="Yop-YscD_ppl_3rd"/>
    <property type="match status" value="1"/>
</dbReference>
<organism evidence="4 5">
    <name type="scientific">Methylobacterium aquaticum</name>
    <dbReference type="NCBI Taxonomy" id="270351"/>
    <lineage>
        <taxon>Bacteria</taxon>
        <taxon>Pseudomonadati</taxon>
        <taxon>Pseudomonadota</taxon>
        <taxon>Alphaproteobacteria</taxon>
        <taxon>Hyphomicrobiales</taxon>
        <taxon>Methylobacteriaceae</taxon>
        <taxon>Methylobacterium</taxon>
    </lineage>
</organism>
<dbReference type="InterPro" id="IPR057770">
    <property type="entry name" value="YscD/Y4YQ_C"/>
</dbReference>
<protein>
    <recommendedName>
        <fullName evidence="6">FHA domain-containing protein</fullName>
    </recommendedName>
</protein>
<evidence type="ECO:0008006" key="6">
    <source>
        <dbReference type="Google" id="ProtNLM"/>
    </source>
</evidence>
<dbReference type="RefSeq" id="WP_048467077.1">
    <property type="nucleotide sequence ID" value="NZ_LABX01000256.1"/>
</dbReference>
<dbReference type="AlphaFoldDB" id="A0A0J6S430"/>
<dbReference type="Gene3D" id="2.60.200.20">
    <property type="match status" value="1"/>
</dbReference>
<feature type="compositionally biased region" description="Low complexity" evidence="1">
    <location>
        <begin position="176"/>
        <end position="186"/>
    </location>
</feature>
<accession>A0A0J6S430</accession>
<gene>
    <name evidence="4" type="ORF">VP06_28025</name>
</gene>
<reference evidence="4 5" key="1">
    <citation type="submission" date="2015-03" db="EMBL/GenBank/DDBJ databases">
        <title>Genome sequencing of Methylobacterium aquaticum DSM16371 type strain.</title>
        <authorList>
            <person name="Chaudhry V."/>
            <person name="Patil P.B."/>
        </authorList>
    </citation>
    <scope>NUCLEOTIDE SEQUENCE [LARGE SCALE GENOMIC DNA]</scope>
    <source>
        <strain evidence="4 5">DSM 16371</strain>
    </source>
</reference>
<sequence length="349" mass="35332">MPSATTAGGNEAGFYRLEIRSGLYAGVTQDVGEGRLVLGSGPDADILLMEPDFAPMHAAFVLQDRTIRVEGLAEDVTVAGVGPVPAGAARTLRLPTVVEIAGVALAWDVAPGAALETVPAVASLGLVRRLLARPAVPGLAAAGLLAATVFFTLADPISGAALVAGAGKDGAGKGGRAPTTATSQPAPAAPDPAAPATAAQASTLRPAPASGPALPPQKPGGVETAAKALREDAAQAGLLNVHVKASGGAVAASGTIEPALAGRWETLQRAFDERFAGDVTLVNSVAVKAEKLPASLGIEGVWRGPQPYIVVRGQRYLAGAVVDGGWTLREIEHDRVMLERDGRLVAMRF</sequence>
<proteinExistence type="predicted"/>
<evidence type="ECO:0000259" key="2">
    <source>
        <dbReference type="Pfam" id="PF21934"/>
    </source>
</evidence>
<comment type="caution">
    <text evidence="4">The sequence shown here is derived from an EMBL/GenBank/DDBJ whole genome shotgun (WGS) entry which is preliminary data.</text>
</comment>
<dbReference type="OrthoDB" id="9806163at2"/>
<evidence type="ECO:0000313" key="4">
    <source>
        <dbReference type="EMBL" id="KMO28243.1"/>
    </source>
</evidence>
<dbReference type="Proteomes" id="UP000035929">
    <property type="component" value="Unassembled WGS sequence"/>
</dbReference>
<name>A0A0J6S430_9HYPH</name>
<feature type="compositionally biased region" description="Low complexity" evidence="1">
    <location>
        <begin position="194"/>
        <end position="203"/>
    </location>
</feature>
<feature type="domain" description="YscD-like Bon-like" evidence="2">
    <location>
        <begin position="225"/>
        <end position="285"/>
    </location>
</feature>
<evidence type="ECO:0000259" key="3">
    <source>
        <dbReference type="Pfam" id="PF23893"/>
    </source>
</evidence>
<dbReference type="EMBL" id="LABX01000256">
    <property type="protein sequence ID" value="KMO28243.1"/>
    <property type="molecule type" value="Genomic_DNA"/>
</dbReference>
<dbReference type="Pfam" id="PF23893">
    <property type="entry name" value="Y4YQ_C"/>
    <property type="match status" value="1"/>
</dbReference>
<dbReference type="InterPro" id="IPR053946">
    <property type="entry name" value="YscD_ppl_3rd"/>
</dbReference>
<feature type="region of interest" description="Disordered" evidence="1">
    <location>
        <begin position="168"/>
        <end position="223"/>
    </location>
</feature>
<dbReference type="PATRIC" id="fig|270351.6.peg.3811"/>
<evidence type="ECO:0000256" key="1">
    <source>
        <dbReference type="SAM" id="MobiDB-lite"/>
    </source>
</evidence>
<feature type="domain" description="YscD/Y4YQ C-terminal" evidence="3">
    <location>
        <begin position="297"/>
        <end position="346"/>
    </location>
</feature>